<dbReference type="Gene3D" id="2.40.70.10">
    <property type="entry name" value="Acid Proteases"/>
    <property type="match status" value="1"/>
</dbReference>
<dbReference type="CDD" id="cd05471">
    <property type="entry name" value="pepsin_like"/>
    <property type="match status" value="1"/>
</dbReference>
<gene>
    <name evidence="5" type="ORF">FN846DRAFT_646756</name>
</gene>
<comment type="caution">
    <text evidence="5">The sequence shown here is derived from an EMBL/GenBank/DDBJ whole genome shotgun (WGS) entry which is preliminary data.</text>
</comment>
<feature type="chain" id="PRO_5023933689" evidence="3">
    <location>
        <begin position="27"/>
        <end position="579"/>
    </location>
</feature>
<evidence type="ECO:0000259" key="4">
    <source>
        <dbReference type="PROSITE" id="PS51767"/>
    </source>
</evidence>
<evidence type="ECO:0000256" key="1">
    <source>
        <dbReference type="SAM" id="MobiDB-lite"/>
    </source>
</evidence>
<dbReference type="Pfam" id="PF00026">
    <property type="entry name" value="Asp"/>
    <property type="match status" value="1"/>
</dbReference>
<feature type="domain" description="Peptidase A1" evidence="4">
    <location>
        <begin position="48"/>
        <end position="377"/>
    </location>
</feature>
<dbReference type="OrthoDB" id="4074350at2759"/>
<evidence type="ECO:0000256" key="2">
    <source>
        <dbReference type="SAM" id="Phobius"/>
    </source>
</evidence>
<feature type="transmembrane region" description="Helical" evidence="2">
    <location>
        <begin position="414"/>
        <end position="437"/>
    </location>
</feature>
<dbReference type="EMBL" id="VXIS01000064">
    <property type="protein sequence ID" value="KAA8908827.1"/>
    <property type="molecule type" value="Genomic_DNA"/>
</dbReference>
<dbReference type="PROSITE" id="PS51767">
    <property type="entry name" value="PEPTIDASE_A1"/>
    <property type="match status" value="1"/>
</dbReference>
<dbReference type="InterPro" id="IPR033121">
    <property type="entry name" value="PEPTIDASE_A1"/>
</dbReference>
<dbReference type="SUPFAM" id="SSF50630">
    <property type="entry name" value="Acid proteases"/>
    <property type="match status" value="1"/>
</dbReference>
<keyword evidence="2" id="KW-1133">Transmembrane helix</keyword>
<dbReference type="InterPro" id="IPR034164">
    <property type="entry name" value="Pepsin-like_dom"/>
</dbReference>
<evidence type="ECO:0000313" key="5">
    <source>
        <dbReference type="EMBL" id="KAA8908827.1"/>
    </source>
</evidence>
<protein>
    <submittedName>
        <fullName evidence="5">Aspartic peptidase domain-containing protein</fullName>
    </submittedName>
</protein>
<sequence length="579" mass="62948">MAKLSSPPPPLLGPLVLIALVTITLAQKLPIQLPTDGAKWYGNDGTWSTATLRLGNPSQVVYLLGGTSSSITTAVGSTWCNDPHGVLIEPYLQWTTKDLGYGEFGRDSIKILLDQSDKRNITLATQTIATVNDTTQLLGTFGLGLNTRSFSNDERYPSFMSTLFDSGMIPSRSYGYTAGNYFKTMRTPMDLVLGGTNLGRYSRNNVTFPLDANRNPVVNLDSIQVSATGTPPWGAGAYTLMVEPAQVMIDSETPFLWLPVSACRMFEQALGLVWNSTMNLYLTNNDTLYKSLTGPNLTFTFTLNGQPGSPQSVDIAIPFTSLDLTISWPYLNISSTETIRYFPLKRASNEQQYTLGRAFLQEAYLAVDYDRGNFSVHTPYFPPRNDNIEAIINPADVVTPSKPKGSSSGLSTGAVIGIAIGIGFAVVAFIAAVIYFYRRRKAIRDRKTHSGIYNSDPGIPEAYGTSIAAKPPFYTSPIVEAPSEGAFIPRSELTAVNLDPAELDDTGRVRERFSWEDTAPADPGRNIQAPLLGQGEGVIELSPVSQNPAISPLLRQQTTERPRSEASPVSPASRGSPRD</sequence>
<keyword evidence="3" id="KW-0732">Signal</keyword>
<dbReference type="Proteomes" id="UP000326924">
    <property type="component" value="Unassembled WGS sequence"/>
</dbReference>
<evidence type="ECO:0000313" key="6">
    <source>
        <dbReference type="Proteomes" id="UP000326924"/>
    </source>
</evidence>
<evidence type="ECO:0000256" key="3">
    <source>
        <dbReference type="SAM" id="SignalP"/>
    </source>
</evidence>
<feature type="compositionally biased region" description="Polar residues" evidence="1">
    <location>
        <begin position="543"/>
        <end position="557"/>
    </location>
</feature>
<dbReference type="CDD" id="cd12087">
    <property type="entry name" value="TM_EGFR-like"/>
    <property type="match status" value="1"/>
</dbReference>
<keyword evidence="6" id="KW-1185">Reference proteome</keyword>
<dbReference type="AlphaFoldDB" id="A0A5J5EZG9"/>
<keyword evidence="2" id="KW-0812">Transmembrane</keyword>
<proteinExistence type="predicted"/>
<organism evidence="5 6">
    <name type="scientific">Sphaerosporella brunnea</name>
    <dbReference type="NCBI Taxonomy" id="1250544"/>
    <lineage>
        <taxon>Eukaryota</taxon>
        <taxon>Fungi</taxon>
        <taxon>Dikarya</taxon>
        <taxon>Ascomycota</taxon>
        <taxon>Pezizomycotina</taxon>
        <taxon>Pezizomycetes</taxon>
        <taxon>Pezizales</taxon>
        <taxon>Pyronemataceae</taxon>
        <taxon>Sphaerosporella</taxon>
    </lineage>
</organism>
<dbReference type="InParanoid" id="A0A5J5EZG9"/>
<keyword evidence="2" id="KW-0472">Membrane</keyword>
<feature type="signal peptide" evidence="3">
    <location>
        <begin position="1"/>
        <end position="26"/>
    </location>
</feature>
<accession>A0A5J5EZG9</accession>
<reference evidence="5 6" key="1">
    <citation type="submission" date="2019-09" db="EMBL/GenBank/DDBJ databases">
        <title>Draft genome of the ectomycorrhizal ascomycete Sphaerosporella brunnea.</title>
        <authorList>
            <consortium name="DOE Joint Genome Institute"/>
            <person name="Benucci G.M."/>
            <person name="Marozzi G."/>
            <person name="Antonielli L."/>
            <person name="Sanchez S."/>
            <person name="Marco P."/>
            <person name="Wang X."/>
            <person name="Falini L.B."/>
            <person name="Barry K."/>
            <person name="Haridas S."/>
            <person name="Lipzen A."/>
            <person name="Labutti K."/>
            <person name="Grigoriev I.V."/>
            <person name="Murat C."/>
            <person name="Martin F."/>
            <person name="Albertini E."/>
            <person name="Donnini D."/>
            <person name="Bonito G."/>
        </authorList>
    </citation>
    <scope>NUCLEOTIDE SEQUENCE [LARGE SCALE GENOMIC DNA]</scope>
    <source>
        <strain evidence="5 6">Sb_GMNB300</strain>
    </source>
</reference>
<feature type="region of interest" description="Disordered" evidence="1">
    <location>
        <begin position="538"/>
        <end position="579"/>
    </location>
</feature>
<dbReference type="InterPro" id="IPR021109">
    <property type="entry name" value="Peptidase_aspartic_dom_sf"/>
</dbReference>
<name>A0A5J5EZG9_9PEZI</name>